<organism evidence="4">
    <name type="scientific">Glycine max</name>
    <name type="common">Soybean</name>
    <name type="synonym">Glycine hispida</name>
    <dbReference type="NCBI Taxonomy" id="3847"/>
    <lineage>
        <taxon>Eukaryota</taxon>
        <taxon>Viridiplantae</taxon>
        <taxon>Streptophyta</taxon>
        <taxon>Embryophyta</taxon>
        <taxon>Tracheophyta</taxon>
        <taxon>Spermatophyta</taxon>
        <taxon>Magnoliopsida</taxon>
        <taxon>eudicotyledons</taxon>
        <taxon>Gunneridae</taxon>
        <taxon>Pentapetalae</taxon>
        <taxon>rosids</taxon>
        <taxon>fabids</taxon>
        <taxon>Fabales</taxon>
        <taxon>Fabaceae</taxon>
        <taxon>Papilionoideae</taxon>
        <taxon>50 kb inversion clade</taxon>
        <taxon>NPAAA clade</taxon>
        <taxon>indigoferoid/millettioid clade</taxon>
        <taxon>Phaseoleae</taxon>
        <taxon>Glycine</taxon>
        <taxon>Glycine subgen. Soja</taxon>
    </lineage>
</organism>
<dbReference type="EnsemblPlants" id="KRH33213">
    <property type="protein sequence ID" value="KRH33213"/>
    <property type="gene ID" value="GLYMA_10G107600"/>
</dbReference>
<proteinExistence type="predicted"/>
<dbReference type="Pfam" id="PF03372">
    <property type="entry name" value="Exo_endo_phos"/>
    <property type="match status" value="1"/>
</dbReference>
<gene>
    <name evidence="4" type="ORF">GLYMA_10G107600</name>
</gene>
<dbReference type="PROSITE" id="PS50102">
    <property type="entry name" value="RRM"/>
    <property type="match status" value="1"/>
</dbReference>
<keyword evidence="6" id="KW-1185">Reference proteome</keyword>
<dbReference type="Gene3D" id="3.60.10.10">
    <property type="entry name" value="Endonuclease/exonuclease/phosphatase"/>
    <property type="match status" value="1"/>
</dbReference>
<feature type="region of interest" description="Disordered" evidence="2">
    <location>
        <begin position="342"/>
        <end position="398"/>
    </location>
</feature>
<dbReference type="STRING" id="3847.A0A0R0HRP1"/>
<feature type="compositionally biased region" description="Polar residues" evidence="2">
    <location>
        <begin position="342"/>
        <end position="355"/>
    </location>
</feature>
<reference evidence="5" key="2">
    <citation type="submission" date="2018-02" db="UniProtKB">
        <authorList>
            <consortium name="EnsemblPlants"/>
        </authorList>
    </citation>
    <scope>IDENTIFICATION</scope>
    <source>
        <strain evidence="5">Williams 82</strain>
    </source>
</reference>
<feature type="region of interest" description="Disordered" evidence="2">
    <location>
        <begin position="540"/>
        <end position="568"/>
    </location>
</feature>
<protein>
    <recommendedName>
        <fullName evidence="3">RRM domain-containing protein</fullName>
    </recommendedName>
</protein>
<dbReference type="Gramene" id="KRH33213">
    <property type="protein sequence ID" value="KRH33213"/>
    <property type="gene ID" value="GLYMA_10G107600"/>
</dbReference>
<dbReference type="InterPro" id="IPR005135">
    <property type="entry name" value="Endo/exonuclease/phosphatase"/>
</dbReference>
<name>A0A0R0HRP1_SOYBN</name>
<feature type="region of interest" description="Disordered" evidence="2">
    <location>
        <begin position="442"/>
        <end position="492"/>
    </location>
</feature>
<dbReference type="Proteomes" id="UP000008827">
    <property type="component" value="Chromosome 10"/>
</dbReference>
<dbReference type="CDD" id="cd00590">
    <property type="entry name" value="RRM_SF"/>
    <property type="match status" value="1"/>
</dbReference>
<dbReference type="SMART" id="SM00360">
    <property type="entry name" value="RRM"/>
    <property type="match status" value="1"/>
</dbReference>
<dbReference type="GO" id="GO:0000381">
    <property type="term" value="P:regulation of alternative mRNA splicing, via spliceosome"/>
    <property type="evidence" value="ECO:0000318"/>
    <property type="project" value="GO_Central"/>
</dbReference>
<dbReference type="GO" id="GO:0003729">
    <property type="term" value="F:mRNA binding"/>
    <property type="evidence" value="ECO:0000318"/>
    <property type="project" value="GO_Central"/>
</dbReference>
<feature type="domain" description="RRM" evidence="3">
    <location>
        <begin position="34"/>
        <end position="111"/>
    </location>
</feature>
<dbReference type="GO" id="GO:0003824">
    <property type="term" value="F:catalytic activity"/>
    <property type="evidence" value="ECO:0007669"/>
    <property type="project" value="InterPro"/>
</dbReference>
<evidence type="ECO:0000313" key="4">
    <source>
        <dbReference type="EMBL" id="KRH33213.1"/>
    </source>
</evidence>
<accession>A0A0R0HRP1</accession>
<dbReference type="Pfam" id="PF00076">
    <property type="entry name" value="RRM_1"/>
    <property type="match status" value="1"/>
</dbReference>
<dbReference type="InterPro" id="IPR036691">
    <property type="entry name" value="Endo/exonu/phosph_ase_sf"/>
</dbReference>
<reference evidence="4" key="3">
    <citation type="submission" date="2018-07" db="EMBL/GenBank/DDBJ databases">
        <title>WGS assembly of Glycine max.</title>
        <authorList>
            <person name="Schmutz J."/>
            <person name="Cannon S."/>
            <person name="Schlueter J."/>
            <person name="Ma J."/>
            <person name="Mitros T."/>
            <person name="Nelson W."/>
            <person name="Hyten D."/>
            <person name="Song Q."/>
            <person name="Thelen J."/>
            <person name="Cheng J."/>
            <person name="Xu D."/>
            <person name="Hellsten U."/>
            <person name="May G."/>
            <person name="Yu Y."/>
            <person name="Sakurai T."/>
            <person name="Umezawa T."/>
            <person name="Bhattacharyya M."/>
            <person name="Sandhu D."/>
            <person name="Valliyodan B."/>
            <person name="Lindquist E."/>
            <person name="Peto M."/>
            <person name="Grant D."/>
            <person name="Shu S."/>
            <person name="Goodstein D."/>
            <person name="Barry K."/>
            <person name="Futrell-Griggs M."/>
            <person name="Abernathy B."/>
            <person name="Du J."/>
            <person name="Tian Z."/>
            <person name="Zhu L."/>
            <person name="Gill N."/>
            <person name="Joshi T."/>
            <person name="Libault M."/>
            <person name="Sethuraman A."/>
            <person name="Zhang X."/>
            <person name="Shinozaki K."/>
            <person name="Nguyen H."/>
            <person name="Wing R."/>
            <person name="Cregan P."/>
            <person name="Specht J."/>
            <person name="Grimwood J."/>
            <person name="Rokhsar D."/>
            <person name="Stacey G."/>
            <person name="Shoemaker R."/>
            <person name="Jackson S."/>
        </authorList>
    </citation>
    <scope>NUCLEOTIDE SEQUENCE</scope>
    <source>
        <tissue evidence="4">Callus</tissue>
    </source>
</reference>
<evidence type="ECO:0000313" key="6">
    <source>
        <dbReference type="Proteomes" id="UP000008827"/>
    </source>
</evidence>
<dbReference type="InterPro" id="IPR012677">
    <property type="entry name" value="Nucleotide-bd_a/b_plait_sf"/>
</dbReference>
<feature type="compositionally biased region" description="Basic and acidic residues" evidence="2">
    <location>
        <begin position="378"/>
        <end position="388"/>
    </location>
</feature>
<feature type="region of interest" description="Disordered" evidence="2">
    <location>
        <begin position="1"/>
        <end position="26"/>
    </location>
</feature>
<feature type="region of interest" description="Disordered" evidence="2">
    <location>
        <begin position="123"/>
        <end position="144"/>
    </location>
</feature>
<dbReference type="Gene3D" id="3.30.70.330">
    <property type="match status" value="1"/>
</dbReference>
<dbReference type="SUPFAM" id="SSF54928">
    <property type="entry name" value="RNA-binding domain, RBD"/>
    <property type="match status" value="1"/>
</dbReference>
<sequence>MAGPKQHYDGQRQGQTGQQRNHHQANWRDRADITTFYFTRFPEDASDKELWYHFKQMGDVREIFISKQRNKEGRRYGFVRYKGVSNASYMERKLDNIIVGGLKLHVNIPKYGRGKEIKEQNAAEHGWQKEGGNQRRSVAADPNTKRSYVEVVTSHTENKERRRRTSSLMAAHGRTHSSIILEISEEVKKRYADTWVGRLKRQQVFERVDDELSWILGSNVLPKYLGDDMVLRIGLSDTKAQELIREEINHGTSAFYGLEKWNSKTKPGNRLIWVQCWGIPLVAWSIDNLRKIVAAVGDLVEVDDDFEDMQRLDRARVLSWPTDTSPPSTTSKMHGDTTFRQSLAKTNNQSGTSTPLGIARSKRARGPSSALSHPGAENGKETYLEECHPTLPGAGYEEMESQPAGAAGLGMQKWKDNLQGLLASTEESQKGEVAVLDQGHMGESFQNHSNRPLGDSLNKSRDTNVNLIGPNLNMGPYKPTTPTNQQNARQKKPVSALLVYLRKKGCSKKWAQDRGKEINPKTLDFADNPINHKDSAVSCGSDEALVSPKQGQLQQSPSLSSSFNKKDMEDEDDVYRDLARELGVSFAENKSNAVKWSAIRKLTLANNIDILCIQETKKESVDVKLCQYLWSDNSVSWECVPSSNAAGGLLCIWNNGSFLVDRRVLGRGFIMLESTWIKENKRVFIINVYAPCELQGKREQWAELLQLKSSYQEGLWCVLGDFNSIRHREERLSSSQTVGTSSSISEFNSWISDMALEEVRSVGRKFTWCRPNGSAMSKLDRFLLSDEWLSQWPDSTQFVLERDFSDHCSILLKSRTID</sequence>
<feature type="compositionally biased region" description="Low complexity" evidence="2">
    <location>
        <begin position="547"/>
        <end position="562"/>
    </location>
</feature>
<feature type="compositionally biased region" description="Basic and acidic residues" evidence="2">
    <location>
        <begin position="1"/>
        <end position="10"/>
    </location>
</feature>
<dbReference type="AlphaFoldDB" id="A0A0R0HRP1"/>
<dbReference type="InterPro" id="IPR035979">
    <property type="entry name" value="RBD_domain_sf"/>
</dbReference>
<evidence type="ECO:0000256" key="1">
    <source>
        <dbReference type="PROSITE-ProRule" id="PRU00176"/>
    </source>
</evidence>
<dbReference type="EMBL" id="CM000843">
    <property type="protein sequence ID" value="KRH33213.1"/>
    <property type="molecule type" value="Genomic_DNA"/>
</dbReference>
<dbReference type="PANTHER" id="PTHR33710">
    <property type="entry name" value="BNAC02G09200D PROTEIN"/>
    <property type="match status" value="1"/>
</dbReference>
<evidence type="ECO:0000256" key="2">
    <source>
        <dbReference type="SAM" id="MobiDB-lite"/>
    </source>
</evidence>
<dbReference type="InParanoid" id="A0A0R0HRP1"/>
<evidence type="ECO:0000313" key="5">
    <source>
        <dbReference type="EnsemblPlants" id="KRH33213"/>
    </source>
</evidence>
<dbReference type="PANTHER" id="PTHR33710:SF64">
    <property type="entry name" value="ENDONUCLEASE_EXONUCLEASE_PHOSPHATASE DOMAIN-CONTAINING PROTEIN"/>
    <property type="match status" value="1"/>
</dbReference>
<evidence type="ECO:0000259" key="3">
    <source>
        <dbReference type="PROSITE" id="PS50102"/>
    </source>
</evidence>
<dbReference type="SUPFAM" id="SSF56219">
    <property type="entry name" value="DNase I-like"/>
    <property type="match status" value="1"/>
</dbReference>
<dbReference type="GO" id="GO:0016607">
    <property type="term" value="C:nuclear speck"/>
    <property type="evidence" value="ECO:0000318"/>
    <property type="project" value="GO_Central"/>
</dbReference>
<reference evidence="4 5" key="1">
    <citation type="journal article" date="2010" name="Nature">
        <title>Genome sequence of the palaeopolyploid soybean.</title>
        <authorList>
            <person name="Schmutz J."/>
            <person name="Cannon S.B."/>
            <person name="Schlueter J."/>
            <person name="Ma J."/>
            <person name="Mitros T."/>
            <person name="Nelson W."/>
            <person name="Hyten D.L."/>
            <person name="Song Q."/>
            <person name="Thelen J.J."/>
            <person name="Cheng J."/>
            <person name="Xu D."/>
            <person name="Hellsten U."/>
            <person name="May G.D."/>
            <person name="Yu Y."/>
            <person name="Sakurai T."/>
            <person name="Umezawa T."/>
            <person name="Bhattacharyya M.K."/>
            <person name="Sandhu D."/>
            <person name="Valliyodan B."/>
            <person name="Lindquist E."/>
            <person name="Peto M."/>
            <person name="Grant D."/>
            <person name="Shu S."/>
            <person name="Goodstein D."/>
            <person name="Barry K."/>
            <person name="Futrell-Griggs M."/>
            <person name="Abernathy B."/>
            <person name="Du J."/>
            <person name="Tian Z."/>
            <person name="Zhu L."/>
            <person name="Gill N."/>
            <person name="Joshi T."/>
            <person name="Libault M."/>
            <person name="Sethuraman A."/>
            <person name="Zhang X.-C."/>
            <person name="Shinozaki K."/>
            <person name="Nguyen H.T."/>
            <person name="Wing R.A."/>
            <person name="Cregan P."/>
            <person name="Specht J."/>
            <person name="Grimwood J."/>
            <person name="Rokhsar D."/>
            <person name="Stacey G."/>
            <person name="Shoemaker R.C."/>
            <person name="Jackson S.A."/>
        </authorList>
    </citation>
    <scope>NUCLEOTIDE SEQUENCE</scope>
    <source>
        <strain evidence="5">cv. Williams 82</strain>
        <tissue evidence="4">Callus</tissue>
    </source>
</reference>
<keyword evidence="1" id="KW-0694">RNA-binding</keyword>
<dbReference type="SMR" id="A0A0R0HRP1"/>
<dbReference type="InterPro" id="IPR000504">
    <property type="entry name" value="RRM_dom"/>
</dbReference>